<evidence type="ECO:0000313" key="3">
    <source>
        <dbReference type="Proteomes" id="UP001183777"/>
    </source>
</evidence>
<name>A0ABU2RYQ1_9ACTN</name>
<feature type="non-terminal residue" evidence="2">
    <location>
        <position position="139"/>
    </location>
</feature>
<feature type="domain" description="DUF7064" evidence="1">
    <location>
        <begin position="29"/>
        <end position="139"/>
    </location>
</feature>
<gene>
    <name evidence="2" type="ORF">RM649_36170</name>
</gene>
<reference evidence="3" key="1">
    <citation type="submission" date="2023-07" db="EMBL/GenBank/DDBJ databases">
        <title>30 novel species of actinomycetes from the DSMZ collection.</title>
        <authorList>
            <person name="Nouioui I."/>
        </authorList>
    </citation>
    <scope>NUCLEOTIDE SEQUENCE [LARGE SCALE GENOMIC DNA]</scope>
    <source>
        <strain evidence="3">DSM 41770</strain>
    </source>
</reference>
<protein>
    <recommendedName>
        <fullName evidence="1">DUF7064 domain-containing protein</fullName>
    </recommendedName>
</protein>
<dbReference type="SUPFAM" id="SSF159245">
    <property type="entry name" value="AttH-like"/>
    <property type="match status" value="1"/>
</dbReference>
<dbReference type="RefSeq" id="WP_311662058.1">
    <property type="nucleotide sequence ID" value="NZ_JAVREX010000115.1"/>
</dbReference>
<dbReference type="Pfam" id="PF23212">
    <property type="entry name" value="DUF7064"/>
    <property type="match status" value="1"/>
</dbReference>
<dbReference type="EMBL" id="JAVREX010000115">
    <property type="protein sequence ID" value="MDT0433039.1"/>
    <property type="molecule type" value="Genomic_DNA"/>
</dbReference>
<keyword evidence="3" id="KW-1185">Reference proteome</keyword>
<accession>A0ABU2RYQ1</accession>
<proteinExistence type="predicted"/>
<feature type="non-terminal residue" evidence="2">
    <location>
        <position position="1"/>
    </location>
</feature>
<dbReference type="InterPro" id="IPR055492">
    <property type="entry name" value="DUF7064"/>
</dbReference>
<evidence type="ECO:0000313" key="2">
    <source>
        <dbReference type="EMBL" id="MDT0433039.1"/>
    </source>
</evidence>
<sequence>SGTVIIGDQTHTVDAVAGQRDHSWGVRDWWSMNWVWSAIHLDDGSHLHGVDIRIPGMPPIGIGYSQRADEPLVELQSVTAQYALGADDLPVSTTLNLQPGDIEVTVDIQGHAPVLLVAPGDDGAGRVSQFPRAWAKVRT</sequence>
<comment type="caution">
    <text evidence="2">The sequence shown here is derived from an EMBL/GenBank/DDBJ whole genome shotgun (WGS) entry which is preliminary data.</text>
</comment>
<evidence type="ECO:0000259" key="1">
    <source>
        <dbReference type="Pfam" id="PF23212"/>
    </source>
</evidence>
<organism evidence="2 3">
    <name type="scientific">Streptomyces salyersiae</name>
    <dbReference type="NCBI Taxonomy" id="3075530"/>
    <lineage>
        <taxon>Bacteria</taxon>
        <taxon>Bacillati</taxon>
        <taxon>Actinomycetota</taxon>
        <taxon>Actinomycetes</taxon>
        <taxon>Kitasatosporales</taxon>
        <taxon>Streptomycetaceae</taxon>
        <taxon>Streptomyces</taxon>
    </lineage>
</organism>
<dbReference type="Proteomes" id="UP001183777">
    <property type="component" value="Unassembled WGS sequence"/>
</dbReference>